<gene>
    <name evidence="2" type="ORF">CZ809_03533</name>
</gene>
<proteinExistence type="predicted"/>
<dbReference type="OrthoDB" id="9812289at2"/>
<evidence type="ECO:0000259" key="1">
    <source>
        <dbReference type="PROSITE" id="PS51186"/>
    </source>
</evidence>
<organism evidence="2 3">
    <name type="scientific">Photobacterium piscicola</name>
    <dbReference type="NCBI Taxonomy" id="1378299"/>
    <lineage>
        <taxon>Bacteria</taxon>
        <taxon>Pseudomonadati</taxon>
        <taxon>Pseudomonadota</taxon>
        <taxon>Gammaproteobacteria</taxon>
        <taxon>Vibrionales</taxon>
        <taxon>Vibrionaceae</taxon>
        <taxon>Photobacterium</taxon>
    </lineage>
</organism>
<name>A0A1T5I4P0_9GAMM</name>
<evidence type="ECO:0000313" key="2">
    <source>
        <dbReference type="EMBL" id="SKC33926.1"/>
    </source>
</evidence>
<dbReference type="Gene3D" id="3.40.630.30">
    <property type="match status" value="1"/>
</dbReference>
<sequence length="147" mass="16380">MTEIVVRIGTVDEAVTVLAGINELSSGVDATTIRQRFSHQPALILVAEYQQQLVGVKIGYALSDHVFYSWLGGVLACGRGLGIAQKLLEAQEAWVVAQSQYTVINVKSRNCFPAMLRLLFRNGYAIENMEKKGQLRDYRLCFTKKVN</sequence>
<dbReference type="EMBL" id="FUZI01000010">
    <property type="protein sequence ID" value="SKC33926.1"/>
    <property type="molecule type" value="Genomic_DNA"/>
</dbReference>
<reference evidence="2 3" key="1">
    <citation type="submission" date="2017-02" db="EMBL/GenBank/DDBJ databases">
        <authorList>
            <person name="Peterson S.W."/>
        </authorList>
    </citation>
    <scope>NUCLEOTIDE SEQUENCE [LARGE SCALE GENOMIC DNA]</scope>
    <source>
        <strain evidence="3">type strain: NCCB 100098</strain>
    </source>
</reference>
<protein>
    <recommendedName>
        <fullName evidence="1">N-acetyltransferase domain-containing protein</fullName>
    </recommendedName>
</protein>
<accession>A0A1T5I4P0</accession>
<dbReference type="InterPro" id="IPR000182">
    <property type="entry name" value="GNAT_dom"/>
</dbReference>
<dbReference type="SUPFAM" id="SSF55729">
    <property type="entry name" value="Acyl-CoA N-acyltransferases (Nat)"/>
    <property type="match status" value="1"/>
</dbReference>
<dbReference type="AlphaFoldDB" id="A0A1T5I4P0"/>
<dbReference type="PROSITE" id="PS51186">
    <property type="entry name" value="GNAT"/>
    <property type="match status" value="1"/>
</dbReference>
<dbReference type="Proteomes" id="UP000189966">
    <property type="component" value="Unassembled WGS sequence"/>
</dbReference>
<dbReference type="InterPro" id="IPR016181">
    <property type="entry name" value="Acyl_CoA_acyltransferase"/>
</dbReference>
<evidence type="ECO:0000313" key="3">
    <source>
        <dbReference type="Proteomes" id="UP000189966"/>
    </source>
</evidence>
<dbReference type="GO" id="GO:0016747">
    <property type="term" value="F:acyltransferase activity, transferring groups other than amino-acyl groups"/>
    <property type="evidence" value="ECO:0007669"/>
    <property type="project" value="InterPro"/>
</dbReference>
<dbReference type="RefSeq" id="WP_080158848.1">
    <property type="nucleotide sequence ID" value="NZ_FUZI01000010.1"/>
</dbReference>
<feature type="domain" description="N-acetyltransferase" evidence="1">
    <location>
        <begin position="4"/>
        <end position="145"/>
    </location>
</feature>